<evidence type="ECO:0000256" key="2">
    <source>
        <dbReference type="SAM" id="Phobius"/>
    </source>
</evidence>
<proteinExistence type="predicted"/>
<evidence type="ECO:0000313" key="4">
    <source>
        <dbReference type="Proteomes" id="UP000240542"/>
    </source>
</evidence>
<accession>A0A2P8DS87</accession>
<reference evidence="3 4" key="1">
    <citation type="submission" date="2018-03" db="EMBL/GenBank/DDBJ databases">
        <title>Genomic Encyclopedia of Archaeal and Bacterial Type Strains, Phase II (KMG-II): from individual species to whole genera.</title>
        <authorList>
            <person name="Goeker M."/>
        </authorList>
    </citation>
    <scope>NUCLEOTIDE SEQUENCE [LARGE SCALE GENOMIC DNA]</scope>
    <source>
        <strain evidence="3 4">DSM 45312</strain>
    </source>
</reference>
<feature type="transmembrane region" description="Helical" evidence="2">
    <location>
        <begin position="83"/>
        <end position="100"/>
    </location>
</feature>
<keyword evidence="2" id="KW-1133">Transmembrane helix</keyword>
<keyword evidence="3" id="KW-0969">Cilium</keyword>
<keyword evidence="3" id="KW-0966">Cell projection</keyword>
<protein>
    <submittedName>
        <fullName evidence="3">Flagellar biosynthetic protein FliP</fullName>
    </submittedName>
</protein>
<dbReference type="RefSeq" id="WP_245928557.1">
    <property type="nucleotide sequence ID" value="NZ_PYGA01000002.1"/>
</dbReference>
<keyword evidence="4" id="KW-1185">Reference proteome</keyword>
<sequence length="163" mass="17410">MEARNEDRKPPTDAATHSRGGGVPSAPSDPGARAGGSGTWHFIRHFLEMLVAMVVGMLVLGAAVDGVLTLAGVEFTAARYPELSSLAMAAEMSVGMAVWMRYRGHGWASTAEMCGAMFAPAVVLFPLLWTDVIAAGSMTLVEHLAMPPLMLLVMLRRRGEFTH</sequence>
<dbReference type="AlphaFoldDB" id="A0A2P8DS87"/>
<organism evidence="3 4">
    <name type="scientific">Murinocardiopsis flavida</name>
    <dbReference type="NCBI Taxonomy" id="645275"/>
    <lineage>
        <taxon>Bacteria</taxon>
        <taxon>Bacillati</taxon>
        <taxon>Actinomycetota</taxon>
        <taxon>Actinomycetes</taxon>
        <taxon>Streptosporangiales</taxon>
        <taxon>Nocardiopsidaceae</taxon>
        <taxon>Murinocardiopsis</taxon>
    </lineage>
</organism>
<comment type="caution">
    <text evidence="3">The sequence shown here is derived from an EMBL/GenBank/DDBJ whole genome shotgun (WGS) entry which is preliminary data.</text>
</comment>
<feature type="transmembrane region" description="Helical" evidence="2">
    <location>
        <begin position="107"/>
        <end position="129"/>
    </location>
</feature>
<dbReference type="Proteomes" id="UP000240542">
    <property type="component" value="Unassembled WGS sequence"/>
</dbReference>
<keyword evidence="2" id="KW-0472">Membrane</keyword>
<dbReference type="EMBL" id="PYGA01000002">
    <property type="protein sequence ID" value="PSL00077.1"/>
    <property type="molecule type" value="Genomic_DNA"/>
</dbReference>
<feature type="transmembrane region" description="Helical" evidence="2">
    <location>
        <begin position="135"/>
        <end position="155"/>
    </location>
</feature>
<name>A0A2P8DS87_9ACTN</name>
<feature type="region of interest" description="Disordered" evidence="1">
    <location>
        <begin position="1"/>
        <end position="33"/>
    </location>
</feature>
<gene>
    <name evidence="3" type="ORF">CLV63_102203</name>
</gene>
<keyword evidence="3" id="KW-0282">Flagellum</keyword>
<evidence type="ECO:0000256" key="1">
    <source>
        <dbReference type="SAM" id="MobiDB-lite"/>
    </source>
</evidence>
<feature type="transmembrane region" description="Helical" evidence="2">
    <location>
        <begin position="50"/>
        <end position="71"/>
    </location>
</feature>
<evidence type="ECO:0000313" key="3">
    <source>
        <dbReference type="EMBL" id="PSL00077.1"/>
    </source>
</evidence>
<keyword evidence="2" id="KW-0812">Transmembrane</keyword>
<feature type="compositionally biased region" description="Basic and acidic residues" evidence="1">
    <location>
        <begin position="1"/>
        <end position="11"/>
    </location>
</feature>